<sequence length="486" mass="54429">MLEAHVHEQLKRLLHQDGRPLWAHHLSLSRLVARSLRRRDTTLISIAPGSEPSWQLSALLPCCLAGEPIALVVSQQLQQRLQLVELPRLHRAGIATPLWQGDNCPQDIPLWLLKPAELLRAHRAGQLHGRQLVVLDSGQLEKDLQTAMGVTLEPRDWDRLQKAHPALAQAIASCFDQLSQNVFAHPANPLGRVPISEAAEAPLRQLLGNHGPMPDPWQRWLHTRSTWVSWAEVDYRLLRWKWRRQPLEPLQLLQPLLSARGMILCGSPGPGKKLAASLNGRPMVRVKLGDPSLHDPLPLYAPRRQPLPNAPVFPRHLLDQCSRLVLARSGLTAVLLDDVPLRQALTSALAAEFGSRVVHECLTPADNGVLCTGWGWWQEHHHQLPLPRQLVIGSLPLLSLEDPITAALVQHWRQQGRDWFGELLLPDAIATMQHVVACLRGQWGTRLAILDGRIHCRSWGQLVLGELQPWVGISQLLPDENQGQDP</sequence>
<evidence type="ECO:0008006" key="3">
    <source>
        <dbReference type="Google" id="ProtNLM"/>
    </source>
</evidence>
<evidence type="ECO:0000313" key="2">
    <source>
        <dbReference type="Proteomes" id="UP000035054"/>
    </source>
</evidence>
<comment type="caution">
    <text evidence="1">The sequence shown here is derived from an EMBL/GenBank/DDBJ whole genome shotgun (WGS) entry which is preliminary data.</text>
</comment>
<proteinExistence type="predicted"/>
<dbReference type="EMBL" id="JXUO01000086">
    <property type="protein sequence ID" value="KKZ15009.1"/>
    <property type="molecule type" value="Genomic_DNA"/>
</dbReference>
<evidence type="ECO:0000313" key="1">
    <source>
        <dbReference type="EMBL" id="KKZ15009.1"/>
    </source>
</evidence>
<dbReference type="Proteomes" id="UP000035054">
    <property type="component" value="Unassembled WGS sequence"/>
</dbReference>
<accession>A0A6N3X622</accession>
<dbReference type="AlphaFoldDB" id="A0A6N3X622"/>
<reference evidence="1 2" key="1">
    <citation type="submission" date="2015-01" db="EMBL/GenBank/DDBJ databases">
        <title>Lifestyle Evolution in Cyanobacterial Symbionts of Sponges.</title>
        <authorList>
            <person name="Burgsdorf I."/>
            <person name="Slaby B.M."/>
            <person name="Handley K.M."/>
            <person name="Haber M."/>
            <person name="Blom J."/>
            <person name="Marshall C.W."/>
            <person name="Gilbert J.A."/>
            <person name="Hentschel U."/>
            <person name="Steindler L."/>
        </authorList>
    </citation>
    <scope>NUCLEOTIDE SEQUENCE [LARGE SCALE GENOMIC DNA]</scope>
    <source>
        <strain evidence="1">142</strain>
    </source>
</reference>
<gene>
    <name evidence="1" type="ORF">TH68_02715</name>
</gene>
<organism evidence="1 2">
    <name type="scientific">Candidatus Synechococcus spongiarum 142</name>
    <dbReference type="NCBI Taxonomy" id="1608213"/>
    <lineage>
        <taxon>Bacteria</taxon>
        <taxon>Bacillati</taxon>
        <taxon>Cyanobacteriota</taxon>
        <taxon>Cyanophyceae</taxon>
        <taxon>Synechococcales</taxon>
        <taxon>Synechococcaceae</taxon>
        <taxon>Synechococcus</taxon>
    </lineage>
</organism>
<protein>
    <recommendedName>
        <fullName evidence="3">Helicase</fullName>
    </recommendedName>
</protein>
<name>A0A6N3X622_9SYNE</name>